<dbReference type="AlphaFoldDB" id="A0A4Q7UYN5"/>
<reference evidence="1 2" key="1">
    <citation type="submission" date="2019-02" db="EMBL/GenBank/DDBJ databases">
        <title>Sequencing the genomes of 1000 actinobacteria strains.</title>
        <authorList>
            <person name="Klenk H.-P."/>
        </authorList>
    </citation>
    <scope>NUCLEOTIDE SEQUENCE [LARGE SCALE GENOMIC DNA]</scope>
    <source>
        <strain evidence="1 2">DSM 45779</strain>
    </source>
</reference>
<evidence type="ECO:0000313" key="2">
    <source>
        <dbReference type="Proteomes" id="UP000291591"/>
    </source>
</evidence>
<comment type="caution">
    <text evidence="1">The sequence shown here is derived from an EMBL/GenBank/DDBJ whole genome shotgun (WGS) entry which is preliminary data.</text>
</comment>
<protein>
    <submittedName>
        <fullName evidence="1">Uncharacterized protein</fullName>
    </submittedName>
</protein>
<proteinExistence type="predicted"/>
<evidence type="ECO:0000313" key="1">
    <source>
        <dbReference type="EMBL" id="RZT87237.1"/>
    </source>
</evidence>
<dbReference type="EMBL" id="SHKL01000001">
    <property type="protein sequence ID" value="RZT87237.1"/>
    <property type="molecule type" value="Genomic_DNA"/>
</dbReference>
<sequence length="245" mass="27196">MSPTETCPRCAAGPVVPIEYGMPDDDLMEAAERGEAVIGGCIVRPGRDDRCCLGCGRRWSTVLLALPRWPRTVPPENLPDGLHPAAVETLLERHDVTSRVCRALEATNGRYDTPGPRAAYAELLQWIGLRFEIDPVSPHRSGIDELVVPADRVWPARLLLAATDVCDALTMLWSASIREYDQDLDRITRAVERHQRLEALVRLSPDAPPTTRSGEWRSCWGCPTTTSVRPTGPCRSPDRCRNPVR</sequence>
<organism evidence="1 2">
    <name type="scientific">Pseudonocardia sediminis</name>
    <dbReference type="NCBI Taxonomy" id="1397368"/>
    <lineage>
        <taxon>Bacteria</taxon>
        <taxon>Bacillati</taxon>
        <taxon>Actinomycetota</taxon>
        <taxon>Actinomycetes</taxon>
        <taxon>Pseudonocardiales</taxon>
        <taxon>Pseudonocardiaceae</taxon>
        <taxon>Pseudonocardia</taxon>
    </lineage>
</organism>
<accession>A0A4Q7UYN5</accession>
<gene>
    <name evidence="1" type="ORF">EV383_4147</name>
</gene>
<dbReference type="Proteomes" id="UP000291591">
    <property type="component" value="Unassembled WGS sequence"/>
</dbReference>
<keyword evidence="2" id="KW-1185">Reference proteome</keyword>
<name>A0A4Q7UYN5_PSEST</name>